<evidence type="ECO:0000256" key="1">
    <source>
        <dbReference type="SAM" id="MobiDB-lite"/>
    </source>
</evidence>
<reference evidence="2 3" key="1">
    <citation type="journal article" date="2016" name="Sci. Rep.">
        <title>Metabolic traits of an uncultured archaeal lineage -MSBL1- from brine pools of the Red Sea.</title>
        <authorList>
            <person name="Mwirichia R."/>
            <person name="Alam I."/>
            <person name="Rashid M."/>
            <person name="Vinu M."/>
            <person name="Ba-Alawi W."/>
            <person name="Anthony Kamau A."/>
            <person name="Kamanda Ngugi D."/>
            <person name="Goker M."/>
            <person name="Klenk H.P."/>
            <person name="Bajic V."/>
            <person name="Stingl U."/>
        </authorList>
    </citation>
    <scope>NUCLEOTIDE SEQUENCE [LARGE SCALE GENOMIC DNA]</scope>
    <source>
        <strain evidence="2">SCGC-AAA259E19</strain>
    </source>
</reference>
<comment type="caution">
    <text evidence="2">The sequence shown here is derived from an EMBL/GenBank/DDBJ whole genome shotgun (WGS) entry which is preliminary data.</text>
</comment>
<evidence type="ECO:0000313" key="2">
    <source>
        <dbReference type="EMBL" id="KXA95260.1"/>
    </source>
</evidence>
<dbReference type="AlphaFoldDB" id="A0A133UMC2"/>
<sequence length="129" mass="14489">MTEDFSSMSKDEKKGYLKALGVDPEKLGEDPPEKKAKDRTVEEKTVSVKKEEFSREEKIILRKKSAKIWGALGVAFHEILRATFVNVEIGEQVTVRVRPRKGSKTLNSLSVREAIKAGLGPYLQKGCRL</sequence>
<dbReference type="EMBL" id="LHXO01000020">
    <property type="protein sequence ID" value="KXA95260.1"/>
    <property type="molecule type" value="Genomic_DNA"/>
</dbReference>
<feature type="region of interest" description="Disordered" evidence="1">
    <location>
        <begin position="1"/>
        <end position="41"/>
    </location>
</feature>
<feature type="compositionally biased region" description="Basic and acidic residues" evidence="1">
    <location>
        <begin position="23"/>
        <end position="41"/>
    </location>
</feature>
<accession>A0A133UMC2</accession>
<organism evidence="2 3">
    <name type="scientific">candidate division MSBL1 archaeon SCGC-AAA259E19</name>
    <dbReference type="NCBI Taxonomy" id="1698264"/>
    <lineage>
        <taxon>Archaea</taxon>
        <taxon>Methanobacteriati</taxon>
        <taxon>Methanobacteriota</taxon>
        <taxon>candidate division MSBL1</taxon>
    </lineage>
</organism>
<evidence type="ECO:0000313" key="3">
    <source>
        <dbReference type="Proteomes" id="UP000070284"/>
    </source>
</evidence>
<gene>
    <name evidence="2" type="ORF">AKJ65_02165</name>
</gene>
<name>A0A133UMC2_9EURY</name>
<protein>
    <submittedName>
        <fullName evidence="2">Uncharacterized protein</fullName>
    </submittedName>
</protein>
<keyword evidence="3" id="KW-1185">Reference proteome</keyword>
<proteinExistence type="predicted"/>
<dbReference type="Proteomes" id="UP000070284">
    <property type="component" value="Unassembled WGS sequence"/>
</dbReference>